<evidence type="ECO:0000256" key="1">
    <source>
        <dbReference type="SAM" id="MobiDB-lite"/>
    </source>
</evidence>
<feature type="region of interest" description="Disordered" evidence="1">
    <location>
        <begin position="16"/>
        <end position="102"/>
    </location>
</feature>
<comment type="caution">
    <text evidence="2">The sequence shown here is derived from an EMBL/GenBank/DDBJ whole genome shotgun (WGS) entry which is preliminary data.</text>
</comment>
<keyword evidence="3" id="KW-1185">Reference proteome</keyword>
<dbReference type="EMBL" id="JASNFN010000037">
    <property type="protein sequence ID" value="MDP5185105.1"/>
    <property type="molecule type" value="Genomic_DNA"/>
</dbReference>
<protein>
    <submittedName>
        <fullName evidence="2">Uncharacterized protein</fullName>
    </submittedName>
</protein>
<evidence type="ECO:0000313" key="3">
    <source>
        <dbReference type="Proteomes" id="UP001233673"/>
    </source>
</evidence>
<dbReference type="PROSITE" id="PS51257">
    <property type="entry name" value="PROKAR_LIPOPROTEIN"/>
    <property type="match status" value="1"/>
</dbReference>
<name>A0ABT9IHP8_9ACTN</name>
<feature type="compositionally biased region" description="Acidic residues" evidence="1">
    <location>
        <begin position="67"/>
        <end position="79"/>
    </location>
</feature>
<organism evidence="2 3">
    <name type="scientific">Blastococcus carthaginiensis</name>
    <dbReference type="NCBI Taxonomy" id="3050034"/>
    <lineage>
        <taxon>Bacteria</taxon>
        <taxon>Bacillati</taxon>
        <taxon>Actinomycetota</taxon>
        <taxon>Actinomycetes</taxon>
        <taxon>Geodermatophilales</taxon>
        <taxon>Geodermatophilaceae</taxon>
        <taxon>Blastococcus</taxon>
    </lineage>
</organism>
<feature type="compositionally biased region" description="Acidic residues" evidence="1">
    <location>
        <begin position="24"/>
        <end position="59"/>
    </location>
</feature>
<proteinExistence type="predicted"/>
<gene>
    <name evidence="2" type="ORF">QOZ88_20935</name>
</gene>
<dbReference type="RefSeq" id="WP_306001631.1">
    <property type="nucleotide sequence ID" value="NZ_JASNFN010000037.1"/>
</dbReference>
<reference evidence="3" key="1">
    <citation type="submission" date="2023-05" db="EMBL/GenBank/DDBJ databases">
        <title>Draft genome of Pseudofrankia sp. BMG5.37.</title>
        <authorList>
            <person name="Gtari M."/>
            <person name="Ghodhbane F."/>
            <person name="Sbissi I."/>
        </authorList>
    </citation>
    <scope>NUCLEOTIDE SEQUENCE [LARGE SCALE GENOMIC DNA]</scope>
    <source>
        <strain evidence="3">BMG 814</strain>
    </source>
</reference>
<evidence type="ECO:0000313" key="2">
    <source>
        <dbReference type="EMBL" id="MDP5185105.1"/>
    </source>
</evidence>
<dbReference type="Proteomes" id="UP001233673">
    <property type="component" value="Unassembled WGS sequence"/>
</dbReference>
<sequence>MRRTTRALAGALLATGLGLSGCGGDDEADVNEGVTEEQFEEEEVGSEDPVDGGDEDPDGTDPGTGGLDEDDDTVLDEDVPPGQTDDNSVDGEDGTPSTEEGM</sequence>
<accession>A0ABT9IHP8</accession>